<dbReference type="Proteomes" id="UP000694397">
    <property type="component" value="Chromosome 8"/>
</dbReference>
<evidence type="ECO:0000256" key="4">
    <source>
        <dbReference type="ARBA" id="ARBA00022737"/>
    </source>
</evidence>
<accession>A0A8C9SUJ8</accession>
<evidence type="ECO:0000256" key="5">
    <source>
        <dbReference type="ARBA" id="ARBA00023157"/>
    </source>
</evidence>
<evidence type="ECO:0000256" key="3">
    <source>
        <dbReference type="ARBA" id="ARBA00022729"/>
    </source>
</evidence>
<dbReference type="Ensembl" id="ENSSFOT00015077050.1">
    <property type="protein sequence ID" value="ENSSFOP00015042620.1"/>
    <property type="gene ID" value="ENSSFOG00015024916.1"/>
</dbReference>
<proteinExistence type="predicted"/>
<dbReference type="PRINTS" id="PR00258">
    <property type="entry name" value="SPERACTRCPTR"/>
</dbReference>
<dbReference type="Gene3D" id="3.10.250.10">
    <property type="entry name" value="SRCR-like domain"/>
    <property type="match status" value="2"/>
</dbReference>
<feature type="domain" description="SRCR" evidence="8">
    <location>
        <begin position="176"/>
        <end position="273"/>
    </location>
</feature>
<keyword evidence="5 7" id="KW-1015">Disulfide bond</keyword>
<dbReference type="FunFam" id="3.10.250.10:FF:000031">
    <property type="entry name" value="RIKEN cDNA 5830411N06, isoform CRA_a"/>
    <property type="match status" value="1"/>
</dbReference>
<comment type="caution">
    <text evidence="7">Lacks conserved residue(s) required for the propagation of feature annotation.</text>
</comment>
<dbReference type="FunFam" id="3.10.250.10:FF:000002">
    <property type="entry name" value="Scavenger receptor cysteine-rich type 1 protein M130"/>
    <property type="match status" value="1"/>
</dbReference>
<keyword evidence="4" id="KW-0677">Repeat</keyword>
<keyword evidence="10" id="KW-1185">Reference proteome</keyword>
<dbReference type="SUPFAM" id="SSF56487">
    <property type="entry name" value="SRCR-like"/>
    <property type="match status" value="2"/>
</dbReference>
<reference evidence="9 10" key="1">
    <citation type="submission" date="2019-04" db="EMBL/GenBank/DDBJ databases">
        <authorList>
            <consortium name="Wellcome Sanger Institute Data Sharing"/>
        </authorList>
    </citation>
    <scope>NUCLEOTIDE SEQUENCE [LARGE SCALE GENOMIC DNA]</scope>
</reference>
<protein>
    <recommendedName>
        <fullName evidence="8">SRCR domain-containing protein</fullName>
    </recommendedName>
</protein>
<dbReference type="SMART" id="SM00202">
    <property type="entry name" value="SR"/>
    <property type="match status" value="2"/>
</dbReference>
<keyword evidence="3" id="KW-0732">Signal</keyword>
<comment type="subcellular location">
    <subcellularLocation>
        <location evidence="1">Secreted</location>
    </subcellularLocation>
</comment>
<feature type="disulfide bond" evidence="7">
    <location>
        <begin position="145"/>
        <end position="155"/>
    </location>
</feature>
<feature type="disulfide bond" evidence="7">
    <location>
        <begin position="242"/>
        <end position="252"/>
    </location>
</feature>
<dbReference type="AlphaFoldDB" id="A0A8C9SUJ8"/>
<name>A0A8C9SUJ8_SCLFO</name>
<dbReference type="PANTHER" id="PTHR19331:SF22">
    <property type="entry name" value="DELETED IN MALIGNANT BRAIN TUMORS 1 PROTEIN"/>
    <property type="match status" value="1"/>
</dbReference>
<dbReference type="GeneTree" id="ENSGT00940000163299"/>
<evidence type="ECO:0000313" key="10">
    <source>
        <dbReference type="Proteomes" id="UP000694397"/>
    </source>
</evidence>
<reference evidence="9" key="3">
    <citation type="submission" date="2025-09" db="UniProtKB">
        <authorList>
            <consortium name="Ensembl"/>
        </authorList>
    </citation>
    <scope>IDENTIFICATION</scope>
</reference>
<dbReference type="InterPro" id="IPR001190">
    <property type="entry name" value="SRCR"/>
</dbReference>
<dbReference type="PROSITE" id="PS50287">
    <property type="entry name" value="SRCR_2"/>
    <property type="match status" value="2"/>
</dbReference>
<evidence type="ECO:0000259" key="8">
    <source>
        <dbReference type="PROSITE" id="PS50287"/>
    </source>
</evidence>
<evidence type="ECO:0000256" key="6">
    <source>
        <dbReference type="ARBA" id="ARBA00023180"/>
    </source>
</evidence>
<dbReference type="InterPro" id="IPR036772">
    <property type="entry name" value="SRCR-like_dom_sf"/>
</dbReference>
<evidence type="ECO:0000256" key="1">
    <source>
        <dbReference type="ARBA" id="ARBA00004613"/>
    </source>
</evidence>
<evidence type="ECO:0000256" key="2">
    <source>
        <dbReference type="ARBA" id="ARBA00022525"/>
    </source>
</evidence>
<feature type="domain" description="SRCR" evidence="8">
    <location>
        <begin position="76"/>
        <end position="174"/>
    </location>
</feature>
<dbReference type="Pfam" id="PF00530">
    <property type="entry name" value="SRCR"/>
    <property type="match status" value="2"/>
</dbReference>
<keyword evidence="2" id="KW-0964">Secreted</keyword>
<keyword evidence="6" id="KW-0325">Glycoprotein</keyword>
<dbReference type="OrthoDB" id="536948at2759"/>
<evidence type="ECO:0000313" key="9">
    <source>
        <dbReference type="Ensembl" id="ENSSFOP00015042620.1"/>
    </source>
</evidence>
<evidence type="ECO:0000256" key="7">
    <source>
        <dbReference type="PROSITE-ProRule" id="PRU00196"/>
    </source>
</evidence>
<reference evidence="9" key="2">
    <citation type="submission" date="2025-08" db="UniProtKB">
        <authorList>
            <consortium name="Ensembl"/>
        </authorList>
    </citation>
    <scope>IDENTIFICATION</scope>
</reference>
<organism evidence="9 10">
    <name type="scientific">Scleropages formosus</name>
    <name type="common">Asian bonytongue</name>
    <name type="synonym">Osteoglossum formosum</name>
    <dbReference type="NCBI Taxonomy" id="113540"/>
    <lineage>
        <taxon>Eukaryota</taxon>
        <taxon>Metazoa</taxon>
        <taxon>Chordata</taxon>
        <taxon>Craniata</taxon>
        <taxon>Vertebrata</taxon>
        <taxon>Euteleostomi</taxon>
        <taxon>Actinopterygii</taxon>
        <taxon>Neopterygii</taxon>
        <taxon>Teleostei</taxon>
        <taxon>Osteoglossocephala</taxon>
        <taxon>Osteoglossomorpha</taxon>
        <taxon>Osteoglossiformes</taxon>
        <taxon>Osteoglossidae</taxon>
        <taxon>Scleropages</taxon>
    </lineage>
</organism>
<sequence length="304" mass="33687">MAIGDNVFTHRSFTKCSHSYFSLQHFMVNFPPLSYYFIITDFVRLVGGADRCSGRVELKVCCCRLITSLFPGPDDLRLVNGSSPCSGTVEVKFNQSWATVCDADFDWQDAQVVCRELDCGNPSALLKVSHFGQGEGPIWSKNFQCEGHESFLHECLTTDRPDCAHDKDVGLVCSGLRLMNGPDRCSGRVQLRYSGKWGTVCNESWDMRASDVLCHQLKCGHAVGQAWFGEGSGQIWPDVFQCHRNETRLSQCAVSPWSRAACSHGQDVGVICSVFRNGGSSGDLQLSTNTHLQTQRPGVHKLHQ</sequence>
<dbReference type="PANTHER" id="PTHR19331">
    <property type="entry name" value="SCAVENGER RECEPTOR DOMAIN-CONTAINING"/>
    <property type="match status" value="1"/>
</dbReference>
<dbReference type="GO" id="GO:0016020">
    <property type="term" value="C:membrane"/>
    <property type="evidence" value="ECO:0007669"/>
    <property type="project" value="InterPro"/>
</dbReference>